<evidence type="ECO:0000256" key="1">
    <source>
        <dbReference type="ARBA" id="ARBA00004496"/>
    </source>
</evidence>
<evidence type="ECO:0000256" key="5">
    <source>
        <dbReference type="ARBA" id="ARBA00022908"/>
    </source>
</evidence>
<proteinExistence type="predicted"/>
<evidence type="ECO:0000256" key="9">
    <source>
        <dbReference type="PROSITE-ProRule" id="PRU01248"/>
    </source>
</evidence>
<reference evidence="13" key="2">
    <citation type="submission" date="2020-08" db="EMBL/GenBank/DDBJ databases">
        <title>The Agave Microbiome: Exploring the role of microbial communities in plant adaptations to desert environments.</title>
        <authorList>
            <person name="Partida-Martinez L.P."/>
        </authorList>
    </citation>
    <scope>NUCLEOTIDE SEQUENCE [LARGE SCALE GENOMIC DNA]</scope>
    <source>
        <strain evidence="13">AT2.8</strain>
    </source>
</reference>
<reference evidence="13" key="1">
    <citation type="submission" date="2020-07" db="EMBL/GenBank/DDBJ databases">
        <authorList>
            <person name="Partida-Martinez L."/>
            <person name="Huntemann M."/>
            <person name="Clum A."/>
            <person name="Wang J."/>
            <person name="Palaniappan K."/>
            <person name="Ritter S."/>
            <person name="Chen I.-M."/>
            <person name="Stamatis D."/>
            <person name="Reddy T."/>
            <person name="O'Malley R."/>
            <person name="Daum C."/>
            <person name="Shapiro N."/>
            <person name="Ivanova N."/>
            <person name="Kyrpides N."/>
            <person name="Woyke T."/>
        </authorList>
    </citation>
    <scope>NUCLEOTIDE SEQUENCE [LARGE SCALE GENOMIC DNA]</scope>
    <source>
        <strain evidence="13">AT2.8</strain>
    </source>
</reference>
<evidence type="ECO:0000259" key="10">
    <source>
        <dbReference type="PROSITE" id="PS51898"/>
    </source>
</evidence>
<dbReference type="Pfam" id="PF13495">
    <property type="entry name" value="Phage_int_SAM_4"/>
    <property type="match status" value="1"/>
</dbReference>
<comment type="caution">
    <text evidence="12">The sequence shown here is derived from an EMBL/GenBank/DDBJ whole genome shotgun (WGS) entry which is preliminary data.</text>
</comment>
<dbReference type="Pfam" id="PF13271">
    <property type="entry name" value="DUF4062"/>
    <property type="match status" value="1"/>
</dbReference>
<protein>
    <submittedName>
        <fullName evidence="12">Site-specific recombinase XerD</fullName>
    </submittedName>
</protein>
<evidence type="ECO:0000256" key="7">
    <source>
        <dbReference type="ARBA" id="ARBA00023172"/>
    </source>
</evidence>
<feature type="domain" description="Core-binding (CB)" evidence="11">
    <location>
        <begin position="172"/>
        <end position="256"/>
    </location>
</feature>
<dbReference type="GO" id="GO:0006310">
    <property type="term" value="P:DNA recombination"/>
    <property type="evidence" value="ECO:0007669"/>
    <property type="project" value="UniProtKB-KW"/>
</dbReference>
<dbReference type="GO" id="GO:0005737">
    <property type="term" value="C:cytoplasm"/>
    <property type="evidence" value="ECO:0007669"/>
    <property type="project" value="UniProtKB-SubCell"/>
</dbReference>
<dbReference type="GO" id="GO:0003677">
    <property type="term" value="F:DNA binding"/>
    <property type="evidence" value="ECO:0007669"/>
    <property type="project" value="UniProtKB-UniRule"/>
</dbReference>
<dbReference type="GO" id="GO:0007059">
    <property type="term" value="P:chromosome segregation"/>
    <property type="evidence" value="ECO:0007669"/>
    <property type="project" value="UniProtKB-KW"/>
</dbReference>
<evidence type="ECO:0000259" key="11">
    <source>
        <dbReference type="PROSITE" id="PS51900"/>
    </source>
</evidence>
<keyword evidence="8" id="KW-0131">Cell cycle</keyword>
<keyword evidence="6 9" id="KW-0238">DNA-binding</keyword>
<dbReference type="Gene3D" id="1.10.443.10">
    <property type="entry name" value="Intergrase catalytic core"/>
    <property type="match status" value="1"/>
</dbReference>
<dbReference type="PANTHER" id="PTHR30349">
    <property type="entry name" value="PHAGE INTEGRASE-RELATED"/>
    <property type="match status" value="1"/>
</dbReference>
<dbReference type="InterPro" id="IPR002104">
    <property type="entry name" value="Integrase_catalytic"/>
</dbReference>
<keyword evidence="2" id="KW-0963">Cytoplasm</keyword>
<dbReference type="InterPro" id="IPR050090">
    <property type="entry name" value="Tyrosine_recombinase_XerCD"/>
</dbReference>
<dbReference type="EMBL" id="JACCBX010000013">
    <property type="protein sequence ID" value="NYE08410.1"/>
    <property type="molecule type" value="Genomic_DNA"/>
</dbReference>
<dbReference type="InterPro" id="IPR010998">
    <property type="entry name" value="Integrase_recombinase_N"/>
</dbReference>
<dbReference type="InterPro" id="IPR011010">
    <property type="entry name" value="DNA_brk_join_enz"/>
</dbReference>
<evidence type="ECO:0000256" key="8">
    <source>
        <dbReference type="ARBA" id="ARBA00023306"/>
    </source>
</evidence>
<evidence type="ECO:0000256" key="6">
    <source>
        <dbReference type="ARBA" id="ARBA00023125"/>
    </source>
</evidence>
<dbReference type="AlphaFoldDB" id="A0A852THH1"/>
<keyword evidence="4" id="KW-0159">Chromosome partition</keyword>
<dbReference type="Gene3D" id="1.10.150.130">
    <property type="match status" value="1"/>
</dbReference>
<evidence type="ECO:0000313" key="12">
    <source>
        <dbReference type="EMBL" id="NYE08410.1"/>
    </source>
</evidence>
<keyword evidence="7" id="KW-0233">DNA recombination</keyword>
<dbReference type="GO" id="GO:0051301">
    <property type="term" value="P:cell division"/>
    <property type="evidence" value="ECO:0007669"/>
    <property type="project" value="UniProtKB-KW"/>
</dbReference>
<dbReference type="PANTHER" id="PTHR30349:SF77">
    <property type="entry name" value="TYROSINE RECOMBINASE XERC"/>
    <property type="match status" value="1"/>
</dbReference>
<accession>A0A852THH1</accession>
<comment type="subcellular location">
    <subcellularLocation>
        <location evidence="1">Cytoplasm</location>
    </subcellularLocation>
</comment>
<keyword evidence="3" id="KW-0132">Cell division</keyword>
<evidence type="ECO:0000256" key="2">
    <source>
        <dbReference type="ARBA" id="ARBA00022490"/>
    </source>
</evidence>
<evidence type="ECO:0000256" key="4">
    <source>
        <dbReference type="ARBA" id="ARBA00022829"/>
    </source>
</evidence>
<organism evidence="12 13">
    <name type="scientific">Neobacillus niacini</name>
    <dbReference type="NCBI Taxonomy" id="86668"/>
    <lineage>
        <taxon>Bacteria</taxon>
        <taxon>Bacillati</taxon>
        <taxon>Bacillota</taxon>
        <taxon>Bacilli</taxon>
        <taxon>Bacillales</taxon>
        <taxon>Bacillaceae</taxon>
        <taxon>Neobacillus</taxon>
    </lineage>
</organism>
<dbReference type="InterPro" id="IPR044068">
    <property type="entry name" value="CB"/>
</dbReference>
<dbReference type="GO" id="GO:0015074">
    <property type="term" value="P:DNA integration"/>
    <property type="evidence" value="ECO:0007669"/>
    <property type="project" value="UniProtKB-KW"/>
</dbReference>
<dbReference type="PROSITE" id="PS51898">
    <property type="entry name" value="TYR_RECOMBINASE"/>
    <property type="match status" value="1"/>
</dbReference>
<sequence length="456" mass="53453">MKNERQKAVEGILRSKHIPAGMELFIPSDKTQWDIIKEWIKDSDLLLLILGGRYGSIEPESGKSYTHLEYEFAMSNNIPVFAIVLNDQFLANKKSQDIQLKVYEHEAVNPSFEKYKSFKEMVMSNFVSTVEDINQISTEVSLALHEFVRKDETEYKFRGWVKGKERLRPDEMSIEYNINIYIDDKERHGLVKSTLDNYKNNLRIFQNYFNNSPIDEIDTAKIKEFLKHREDNYSINSKNTMEVVRGILKVFFDWLVQENIIERNPVDKIKPYKVHKKGNDGLNNTELREIRSACRTPRERALVEVLLSTGCHLSELGEIQLTDINWSNKTININSSKRRRVVFLTPKAEKYLKIYLDKRDDKLSYLFITGRKPYQQIGTRSIERAIDKIVKGTNITKNISPRTFRDTFVRIMLEEGYQWNMLQVLLGYSPNNSRSATLFSINSTNIWDIMQSRPDF</sequence>
<gene>
    <name evidence="12" type="ORF">F4694_005254</name>
</gene>
<name>A0A852THH1_9BACI</name>
<evidence type="ECO:0000313" key="13">
    <source>
        <dbReference type="Proteomes" id="UP000548423"/>
    </source>
</evidence>
<keyword evidence="5" id="KW-0229">DNA integration</keyword>
<evidence type="ECO:0000256" key="3">
    <source>
        <dbReference type="ARBA" id="ARBA00022618"/>
    </source>
</evidence>
<feature type="domain" description="Tyr recombinase" evidence="10">
    <location>
        <begin position="277"/>
        <end position="451"/>
    </location>
</feature>
<dbReference type="InterPro" id="IPR013762">
    <property type="entry name" value="Integrase-like_cat_sf"/>
</dbReference>
<dbReference type="PROSITE" id="PS51900">
    <property type="entry name" value="CB"/>
    <property type="match status" value="1"/>
</dbReference>
<dbReference type="InterPro" id="IPR004107">
    <property type="entry name" value="Integrase_SAM-like_N"/>
</dbReference>
<dbReference type="SUPFAM" id="SSF56349">
    <property type="entry name" value="DNA breaking-rejoining enzymes"/>
    <property type="match status" value="1"/>
</dbReference>
<dbReference type="Pfam" id="PF00589">
    <property type="entry name" value="Phage_integrase"/>
    <property type="match status" value="1"/>
</dbReference>
<dbReference type="Proteomes" id="UP000548423">
    <property type="component" value="Unassembled WGS sequence"/>
</dbReference>
<dbReference type="InterPro" id="IPR025139">
    <property type="entry name" value="DUF4062"/>
</dbReference>